<protein>
    <submittedName>
        <fullName evidence="1">Uncharacterized protein</fullName>
    </submittedName>
</protein>
<proteinExistence type="predicted"/>
<name>A0ABM8IW64_9CREN</name>
<evidence type="ECO:0000313" key="1">
    <source>
        <dbReference type="EMBL" id="BES81799.1"/>
    </source>
</evidence>
<evidence type="ECO:0000313" key="2">
    <source>
        <dbReference type="Proteomes" id="UP001341135"/>
    </source>
</evidence>
<gene>
    <name evidence="1" type="ORF">PABY_13660</name>
</gene>
<organism evidence="1 2">
    <name type="scientific">Pyrodictium abyssi</name>
    <dbReference type="NCBI Taxonomy" id="54256"/>
    <lineage>
        <taxon>Archaea</taxon>
        <taxon>Thermoproteota</taxon>
        <taxon>Thermoprotei</taxon>
        <taxon>Desulfurococcales</taxon>
        <taxon>Pyrodictiaceae</taxon>
        <taxon>Pyrodictium</taxon>
    </lineage>
</organism>
<dbReference type="EMBL" id="AP028907">
    <property type="protein sequence ID" value="BES81799.1"/>
    <property type="molecule type" value="Genomic_DNA"/>
</dbReference>
<dbReference type="Proteomes" id="UP001341135">
    <property type="component" value="Chromosome"/>
</dbReference>
<keyword evidence="2" id="KW-1185">Reference proteome</keyword>
<sequence>MKSKASSTITARSSSYKLAIEILREVLRKAKVYLHTIERNKTWRANILSSELNTALILDSTIVNDTTLVDFMVATRNLTTSASKICDNIYSVSIIVNPGRDIRTSKGVYLILIPASKP</sequence>
<accession>A0ABM8IW64</accession>
<reference evidence="1 2" key="1">
    <citation type="submission" date="2023-09" db="EMBL/GenBank/DDBJ databases">
        <title>Pyrofollis japonicus gen. nov. sp. nov., a novel member of the family Pyrodictiaceae isolated from the Iheya North hydrothermal field.</title>
        <authorList>
            <person name="Miyazaki U."/>
            <person name="Sanari M."/>
            <person name="Tame A."/>
            <person name="Kitajima M."/>
            <person name="Okamoto A."/>
            <person name="Sawayama S."/>
            <person name="Miyazaki J."/>
            <person name="Takai K."/>
            <person name="Nakagawa S."/>
        </authorList>
    </citation>
    <scope>NUCLEOTIDE SEQUENCE [LARGE SCALE GENOMIC DNA]</scope>
    <source>
        <strain evidence="1 2">AV2</strain>
    </source>
</reference>